<reference evidence="22 26" key="1">
    <citation type="submission" date="2018-08" db="EMBL/GenBank/DDBJ databases">
        <title>Draft genome of Streptococcus sp .nov. Z2.</title>
        <authorList>
            <person name="Tian Z."/>
        </authorList>
    </citation>
    <scope>NUCLEOTIDE SEQUENCE [LARGE SCALE GENOMIC DNA]</scope>
    <source>
        <strain evidence="22 26">Z2</strain>
    </source>
</reference>
<keyword evidence="3" id="KW-1003">Cell membrane</keyword>
<sequence>MAKDYTALAQTIIEKVGGEDNINALIHCATRLRFNLKDESKAQTERLNNTPGVINVVQSGGQYQIVIGPEVASVFKAINAQAHFSAGEGLSEKDDGKGKIVKILDTIAGMFVPIVPVMAGAGMIKVINSLSLMFGWLSPEDTTYQFLSIFGDTVFYFLPVILAASAAKKFKTNQYLAMAVGASLISPTFVNMVTAAREAGTGLDFLGLPVTLANYSSSVIPIIMAVWFLSYVEPIVTKYTPAILRIFLAPMVTLLIVLPLTFFLIGPLGTWMGDGLNAIVSFLNTVAPWLVPMLIGATSPLLVMTGMHYGIIPIGINMLATKGIDTVAGPGMMVSNIAQGGAALAVVFKTKDKVLKGLSTSTGISAVLGITEPVLYGVNLKYKRPLYAAMIGGGVAGLYLGIMGVGRFAQVPPGLLSLPSYFNAEFPNIIVHAGIGCVIAFVVAFVASFVLGLPKEAEAKEVPATTVSDKTFVAVANGELLPLEAVKDEVFASKAMGDGAALVPSSGEIVAPVNGVLSTVFPTGHAYGIVRPDGVEVLVHIGINTVDLAGQGFKALVQQGESVKAGQKIATIDLDLIKEKGYDTTIMTIITDTKGKSISLKNTGDVFAGDLI</sequence>
<dbReference type="KEGG" id="schj:DDV21_001010"/>
<evidence type="ECO:0000256" key="16">
    <source>
        <dbReference type="PROSITE-ProRule" id="PRU00421"/>
    </source>
</evidence>
<evidence type="ECO:0000256" key="9">
    <source>
        <dbReference type="ARBA" id="ARBA00022989"/>
    </source>
</evidence>
<feature type="transmembrane region" description="Helical" evidence="17">
    <location>
        <begin position="429"/>
        <end position="451"/>
    </location>
</feature>
<dbReference type="GO" id="GO:0016301">
    <property type="term" value="F:kinase activity"/>
    <property type="evidence" value="ECO:0007669"/>
    <property type="project" value="UniProtKB-KW"/>
</dbReference>
<dbReference type="InterPro" id="IPR036878">
    <property type="entry name" value="Glu_permease_IIB"/>
</dbReference>
<evidence type="ECO:0000256" key="8">
    <source>
        <dbReference type="ARBA" id="ARBA00022777"/>
    </source>
</evidence>
<dbReference type="PROSITE" id="PS51103">
    <property type="entry name" value="PTS_EIIC_TYPE_1"/>
    <property type="match status" value="1"/>
</dbReference>
<keyword evidence="2" id="KW-0813">Transport</keyword>
<dbReference type="Proteomes" id="UP000264056">
    <property type="component" value="Unassembled WGS sequence"/>
</dbReference>
<keyword evidence="7 17" id="KW-0812">Transmembrane</keyword>
<evidence type="ECO:0000313" key="26">
    <source>
        <dbReference type="Proteomes" id="UP000264056"/>
    </source>
</evidence>
<comment type="function">
    <text evidence="12">The phosphoenolpyruvate-dependent sugar phosphotransferase system (sugar PTS), a major carbohydrate active transport system, catalyzes the phosphorylation of incoming sugar substrates concomitantly with their translocation across the cell membrane. This system is involved in sucrose transport.</text>
</comment>
<keyword evidence="6" id="KW-0598">Phosphotransferase system</keyword>
<dbReference type="FunFam" id="3.30.1360.60:FF:000001">
    <property type="entry name" value="PTS system glucose-specific IIBC component PtsG"/>
    <property type="match status" value="1"/>
</dbReference>
<dbReference type="InterPro" id="IPR013013">
    <property type="entry name" value="PTS_EIIC_1"/>
</dbReference>
<dbReference type="EMBL" id="CP031733">
    <property type="protein sequence ID" value="AXQ77751.1"/>
    <property type="molecule type" value="Genomic_DNA"/>
</dbReference>
<dbReference type="NCBIfam" id="TIGR01995">
    <property type="entry name" value="PTS-II-ABC-beta"/>
    <property type="match status" value="1"/>
</dbReference>
<dbReference type="Proteomes" id="UP000246115">
    <property type="component" value="Chromosome"/>
</dbReference>
<dbReference type="PANTHER" id="PTHR30175:SF1">
    <property type="entry name" value="PTS SYSTEM ARBUTIN-, CELLOBIOSE-, AND SALICIN-SPECIFIC EIIBC COMPONENT-RELATED"/>
    <property type="match status" value="1"/>
</dbReference>
<feature type="transmembrane region" description="Helical" evidence="17">
    <location>
        <begin position="289"/>
        <end position="312"/>
    </location>
</feature>
<dbReference type="PROSITE" id="PS00371">
    <property type="entry name" value="PTS_EIIA_TYPE_1_HIS"/>
    <property type="match status" value="1"/>
</dbReference>
<comment type="catalytic activity">
    <reaction evidence="13">
        <text>N(pros)-phospho-L-histidyl-[protein](out) + sucrose = sucrose 6(G)-phosphate(in) + L-histidyl-[protein]</text>
        <dbReference type="Rhea" id="RHEA:49236"/>
        <dbReference type="Rhea" id="RHEA-COMP:9745"/>
        <dbReference type="Rhea" id="RHEA-COMP:9746"/>
        <dbReference type="ChEBI" id="CHEBI:17992"/>
        <dbReference type="ChEBI" id="CHEBI:29979"/>
        <dbReference type="ChEBI" id="CHEBI:64837"/>
        <dbReference type="ChEBI" id="CHEBI:91002"/>
        <dbReference type="EC" id="2.7.1.211"/>
    </reaction>
</comment>
<feature type="transmembrane region" description="Helical" evidence="17">
    <location>
        <begin position="103"/>
        <end position="124"/>
    </location>
</feature>
<keyword evidence="5" id="KW-0808">Transferase</keyword>
<evidence type="ECO:0000256" key="10">
    <source>
        <dbReference type="ARBA" id="ARBA00023136"/>
    </source>
</evidence>
<accession>A0A372KK70</accession>
<dbReference type="InterPro" id="IPR011297">
    <property type="entry name" value="PTS_IIABC_b_glu"/>
</dbReference>
<dbReference type="EMBL" id="QVQZ01000021">
    <property type="protein sequence ID" value="RFU52701.1"/>
    <property type="molecule type" value="Genomic_DNA"/>
</dbReference>
<proteinExistence type="predicted"/>
<accession>A0A346N9Q6</accession>
<organism evidence="23 25">
    <name type="scientific">Streptococcus chenjunshii</name>
    <dbReference type="NCBI Taxonomy" id="2173853"/>
    <lineage>
        <taxon>Bacteria</taxon>
        <taxon>Bacillati</taxon>
        <taxon>Bacillota</taxon>
        <taxon>Bacilli</taxon>
        <taxon>Lactobacillales</taxon>
        <taxon>Streptococcaceae</taxon>
        <taxon>Streptococcus</taxon>
    </lineage>
</organism>
<dbReference type="Pfam" id="PF00367">
    <property type="entry name" value="PTS_EIIB"/>
    <property type="match status" value="1"/>
</dbReference>
<keyword evidence="8" id="KW-0418">Kinase</keyword>
<dbReference type="GO" id="GO:0009401">
    <property type="term" value="P:phosphoenolpyruvate-dependent sugar phosphotransferase system"/>
    <property type="evidence" value="ECO:0007669"/>
    <property type="project" value="UniProtKB-KW"/>
</dbReference>
<evidence type="ECO:0000256" key="3">
    <source>
        <dbReference type="ARBA" id="ARBA00022475"/>
    </source>
</evidence>
<evidence type="ECO:0000259" key="20">
    <source>
        <dbReference type="PROSITE" id="PS51103"/>
    </source>
</evidence>
<keyword evidence="26" id="KW-1185">Reference proteome</keyword>
<feature type="transmembrane region" description="Helical" evidence="17">
    <location>
        <begin position="144"/>
        <end position="163"/>
    </location>
</feature>
<feature type="domain" description="PTS EIIB type-1" evidence="19">
    <location>
        <begin position="6"/>
        <end position="88"/>
    </location>
</feature>
<feature type="transmembrane region" description="Helical" evidence="17">
    <location>
        <begin position="175"/>
        <end position="193"/>
    </location>
</feature>
<evidence type="ECO:0000256" key="17">
    <source>
        <dbReference type="SAM" id="Phobius"/>
    </source>
</evidence>
<dbReference type="InterPro" id="IPR011055">
    <property type="entry name" value="Dup_hybrid_motif"/>
</dbReference>
<dbReference type="Gene3D" id="3.30.1360.60">
    <property type="entry name" value="Glucose permease domain IIB"/>
    <property type="match status" value="1"/>
</dbReference>
<evidence type="ECO:0000256" key="7">
    <source>
        <dbReference type="ARBA" id="ARBA00022692"/>
    </source>
</evidence>
<evidence type="ECO:0000256" key="5">
    <source>
        <dbReference type="ARBA" id="ARBA00022679"/>
    </source>
</evidence>
<dbReference type="PANTHER" id="PTHR30175">
    <property type="entry name" value="PHOSPHOTRANSFERASE SYSTEM TRANSPORT PROTEIN"/>
    <property type="match status" value="1"/>
</dbReference>
<dbReference type="RefSeq" id="WP_116878611.1">
    <property type="nucleotide sequence ID" value="NZ_CP031733.1"/>
</dbReference>
<dbReference type="InterPro" id="IPR003352">
    <property type="entry name" value="PTS_EIIC"/>
</dbReference>
<dbReference type="PROSITE" id="PS51093">
    <property type="entry name" value="PTS_EIIA_TYPE_1"/>
    <property type="match status" value="1"/>
</dbReference>
<dbReference type="GO" id="GO:0015771">
    <property type="term" value="P:trehalose transport"/>
    <property type="evidence" value="ECO:0007669"/>
    <property type="project" value="TreeGrafter"/>
</dbReference>
<dbReference type="SUPFAM" id="SSF51261">
    <property type="entry name" value="Duplicated hybrid motif"/>
    <property type="match status" value="1"/>
</dbReference>
<reference evidence="24" key="3">
    <citation type="submission" date="2018-08" db="EMBL/GenBank/DDBJ databases">
        <title>Streptococcus chenjunshii sp. nov., isolated from stools sample of the Tibetan antelope in the Qinghai-Tibet plateau, China.</title>
        <authorList>
            <person name="Tian Z."/>
        </authorList>
    </citation>
    <scope>NUCLEOTIDE SEQUENCE [LARGE SCALE GENOMIC DNA]</scope>
    <source>
        <strain evidence="24">Z15</strain>
    </source>
</reference>
<evidence type="ECO:0000256" key="2">
    <source>
        <dbReference type="ARBA" id="ARBA00022448"/>
    </source>
</evidence>
<evidence type="ECO:0000259" key="18">
    <source>
        <dbReference type="PROSITE" id="PS51093"/>
    </source>
</evidence>
<evidence type="ECO:0000313" key="21">
    <source>
        <dbReference type="EMBL" id="AXQ77751.1"/>
    </source>
</evidence>
<evidence type="ECO:0000313" key="24">
    <source>
        <dbReference type="Proteomes" id="UP000246115"/>
    </source>
</evidence>
<dbReference type="AlphaFoldDB" id="A0A372KK70"/>
<dbReference type="PROSITE" id="PS51098">
    <property type="entry name" value="PTS_EIIB_TYPE_1"/>
    <property type="match status" value="1"/>
</dbReference>
<dbReference type="InterPro" id="IPR001996">
    <property type="entry name" value="PTS_IIB_1"/>
</dbReference>
<dbReference type="CDD" id="cd00212">
    <property type="entry name" value="PTS_IIB_glc"/>
    <property type="match status" value="1"/>
</dbReference>
<feature type="transmembrane region" description="Helical" evidence="17">
    <location>
        <begin position="213"/>
        <end position="232"/>
    </location>
</feature>
<dbReference type="EC" id="2.7.1.211" evidence="11"/>
<dbReference type="GO" id="GO:0005886">
    <property type="term" value="C:plasma membrane"/>
    <property type="evidence" value="ECO:0007669"/>
    <property type="project" value="UniProtKB-SubCell"/>
</dbReference>
<evidence type="ECO:0000256" key="6">
    <source>
        <dbReference type="ARBA" id="ARBA00022683"/>
    </source>
</evidence>
<dbReference type="FunFam" id="2.70.70.10:FF:000001">
    <property type="entry name" value="PTS system glucose-specific IIA component"/>
    <property type="match status" value="1"/>
</dbReference>
<evidence type="ECO:0000313" key="22">
    <source>
        <dbReference type="EMBL" id="RFU50473.1"/>
    </source>
</evidence>
<evidence type="ECO:0000256" key="12">
    <source>
        <dbReference type="ARBA" id="ARBA00045139"/>
    </source>
</evidence>
<reference evidence="23 25" key="2">
    <citation type="submission" date="2018-08" db="EMBL/GenBank/DDBJ databases">
        <title>Draft genome of Streptococcus sp. nov. Z1.</title>
        <authorList>
            <person name="Tian Z."/>
        </authorList>
    </citation>
    <scope>NUCLEOTIDE SEQUENCE [LARGE SCALE GENOMIC DNA]</scope>
    <source>
        <strain evidence="23">Z1</strain>
        <strain evidence="25">Z1(2018)</strain>
    </source>
</reference>
<keyword evidence="4" id="KW-0762">Sugar transport</keyword>
<dbReference type="EMBL" id="QVQY01000025">
    <property type="protein sequence ID" value="RFU50473.1"/>
    <property type="molecule type" value="Genomic_DNA"/>
</dbReference>
<evidence type="ECO:0000256" key="14">
    <source>
        <dbReference type="ARBA" id="ARBA00074554"/>
    </source>
</evidence>
<feature type="transmembrane region" description="Helical" evidence="17">
    <location>
        <begin position="386"/>
        <end position="409"/>
    </location>
</feature>
<gene>
    <name evidence="21" type="ORF">DDV21_001010</name>
    <name evidence="22" type="ORF">DDV22_08345</name>
    <name evidence="23" type="ORF">DDV23_08185</name>
</gene>
<evidence type="ECO:0000259" key="19">
    <source>
        <dbReference type="PROSITE" id="PS51098"/>
    </source>
</evidence>
<comment type="subcellular location">
    <subcellularLocation>
        <location evidence="1">Cell membrane</location>
        <topology evidence="1">Multi-pass membrane protein</topology>
    </subcellularLocation>
</comment>
<dbReference type="InterPro" id="IPR050558">
    <property type="entry name" value="PTS_Sugar-Specific_Components"/>
</dbReference>
<evidence type="ECO:0000256" key="4">
    <source>
        <dbReference type="ARBA" id="ARBA00022597"/>
    </source>
</evidence>
<protein>
    <recommendedName>
        <fullName evidence="14">PTS system sucrose-specific EIIBCA component</fullName>
        <ecNumber evidence="11">2.7.1.211</ecNumber>
    </recommendedName>
    <alternativeName>
        <fullName evidence="15">EIIBCA-Scr</fullName>
    </alternativeName>
</protein>
<evidence type="ECO:0000256" key="13">
    <source>
        <dbReference type="ARBA" id="ARBA00048931"/>
    </source>
</evidence>
<dbReference type="PROSITE" id="PS01035">
    <property type="entry name" value="PTS_EIIB_TYPE_1_CYS"/>
    <property type="match status" value="1"/>
</dbReference>
<dbReference type="NCBIfam" id="TIGR00830">
    <property type="entry name" value="PTBA"/>
    <property type="match status" value="1"/>
</dbReference>
<dbReference type="Proteomes" id="UP000262901">
    <property type="component" value="Unassembled WGS sequence"/>
</dbReference>
<dbReference type="InterPro" id="IPR018113">
    <property type="entry name" value="PTrfase_EIIB_Cys"/>
</dbReference>
<dbReference type="OrthoDB" id="9769191at2"/>
<feature type="active site" description="Phosphocysteine intermediate; for EIIB activity" evidence="16">
    <location>
        <position position="28"/>
    </location>
</feature>
<dbReference type="InterPro" id="IPR001127">
    <property type="entry name" value="PTS_EIIA_1_perm"/>
</dbReference>
<feature type="transmembrane region" description="Helical" evidence="17">
    <location>
        <begin position="244"/>
        <end position="269"/>
    </location>
</feature>
<feature type="domain" description="PTS EIIC type-1" evidence="20">
    <location>
        <begin position="105"/>
        <end position="467"/>
    </location>
</feature>
<evidence type="ECO:0000313" key="23">
    <source>
        <dbReference type="EMBL" id="RFU52701.1"/>
    </source>
</evidence>
<dbReference type="Gene3D" id="2.70.70.10">
    <property type="entry name" value="Glucose Permease (Domain IIA)"/>
    <property type="match status" value="1"/>
</dbReference>
<reference evidence="21" key="4">
    <citation type="journal article" date="2019" name="Int. J. Syst. Evol. Microbiol.">
        <title>Streptococcus chenjunshii sp. nov. isolated from feces of Tibetan antelopes.</title>
        <authorList>
            <person name="Tian Z."/>
            <person name="Lu S."/>
            <person name="Jin D."/>
            <person name="Yang J."/>
            <person name="Pu J."/>
            <person name="Lai X.H."/>
            <person name="Bai X.N."/>
            <person name="Wu X.M."/>
            <person name="Li J."/>
            <person name="Wang S."/>
            <person name="Xu J."/>
        </authorList>
    </citation>
    <scope>NUCLEOTIDE SEQUENCE</scope>
    <source>
        <strain evidence="21">Z15</strain>
    </source>
</reference>
<dbReference type="Pfam" id="PF00358">
    <property type="entry name" value="PTS_EIIA_1"/>
    <property type="match status" value="1"/>
</dbReference>
<dbReference type="Pfam" id="PF02378">
    <property type="entry name" value="PTS_EIIC"/>
    <property type="match status" value="1"/>
</dbReference>
<name>A0A372KK70_9STRE</name>
<evidence type="ECO:0000256" key="11">
    <source>
        <dbReference type="ARBA" id="ARBA00044053"/>
    </source>
</evidence>
<dbReference type="SUPFAM" id="SSF55604">
    <property type="entry name" value="Glucose permease domain IIB"/>
    <property type="match status" value="1"/>
</dbReference>
<evidence type="ECO:0000256" key="15">
    <source>
        <dbReference type="ARBA" id="ARBA00081008"/>
    </source>
</evidence>
<evidence type="ECO:0000256" key="1">
    <source>
        <dbReference type="ARBA" id="ARBA00004651"/>
    </source>
</evidence>
<keyword evidence="10 17" id="KW-0472">Membrane</keyword>
<dbReference type="GO" id="GO:0008982">
    <property type="term" value="F:protein-N(PI)-phosphohistidine-sugar phosphotransferase activity"/>
    <property type="evidence" value="ECO:0007669"/>
    <property type="project" value="InterPro"/>
</dbReference>
<keyword evidence="9 17" id="KW-1133">Transmembrane helix</keyword>
<feature type="domain" description="PTS EIIA type-1" evidence="18">
    <location>
        <begin position="488"/>
        <end position="592"/>
    </location>
</feature>
<evidence type="ECO:0000313" key="25">
    <source>
        <dbReference type="Proteomes" id="UP000262901"/>
    </source>
</evidence>
<dbReference type="GO" id="GO:0090589">
    <property type="term" value="F:protein-phosphocysteine-trehalose phosphotransferase system transporter activity"/>
    <property type="evidence" value="ECO:0007669"/>
    <property type="project" value="TreeGrafter"/>
</dbReference>